<feature type="region of interest" description="Disordered" evidence="1">
    <location>
        <begin position="1"/>
        <end position="31"/>
    </location>
</feature>
<name>A0A0A9FEL5_ARUDO</name>
<proteinExistence type="predicted"/>
<reference evidence="2" key="2">
    <citation type="journal article" date="2015" name="Data Brief">
        <title>Shoot transcriptome of the giant reed, Arundo donax.</title>
        <authorList>
            <person name="Barrero R.A."/>
            <person name="Guerrero F.D."/>
            <person name="Moolhuijzen P."/>
            <person name="Goolsby J.A."/>
            <person name="Tidwell J."/>
            <person name="Bellgard S.E."/>
            <person name="Bellgard M.I."/>
        </authorList>
    </citation>
    <scope>NUCLEOTIDE SEQUENCE</scope>
    <source>
        <tissue evidence="2">Shoot tissue taken approximately 20 cm above the soil surface</tissue>
    </source>
</reference>
<evidence type="ECO:0000313" key="2">
    <source>
        <dbReference type="EMBL" id="JAE09644.1"/>
    </source>
</evidence>
<organism evidence="2">
    <name type="scientific">Arundo donax</name>
    <name type="common">Giant reed</name>
    <name type="synonym">Donax arundinaceus</name>
    <dbReference type="NCBI Taxonomy" id="35708"/>
    <lineage>
        <taxon>Eukaryota</taxon>
        <taxon>Viridiplantae</taxon>
        <taxon>Streptophyta</taxon>
        <taxon>Embryophyta</taxon>
        <taxon>Tracheophyta</taxon>
        <taxon>Spermatophyta</taxon>
        <taxon>Magnoliopsida</taxon>
        <taxon>Liliopsida</taxon>
        <taxon>Poales</taxon>
        <taxon>Poaceae</taxon>
        <taxon>PACMAD clade</taxon>
        <taxon>Arundinoideae</taxon>
        <taxon>Arundineae</taxon>
        <taxon>Arundo</taxon>
    </lineage>
</organism>
<dbReference type="AlphaFoldDB" id="A0A0A9FEL5"/>
<accession>A0A0A9FEL5</accession>
<sequence length="31" mass="3103">MPEPEEGDDELRSAAAGCPSIGGSEQEAAQA</sequence>
<evidence type="ECO:0000256" key="1">
    <source>
        <dbReference type="SAM" id="MobiDB-lite"/>
    </source>
</evidence>
<protein>
    <submittedName>
        <fullName evidence="2">Uncharacterized protein</fullName>
    </submittedName>
</protein>
<dbReference type="EMBL" id="GBRH01188252">
    <property type="protein sequence ID" value="JAE09644.1"/>
    <property type="molecule type" value="Transcribed_RNA"/>
</dbReference>
<reference evidence="2" key="1">
    <citation type="submission" date="2014-09" db="EMBL/GenBank/DDBJ databases">
        <authorList>
            <person name="Magalhaes I.L.F."/>
            <person name="Oliveira U."/>
            <person name="Santos F.R."/>
            <person name="Vidigal T.H.D.A."/>
            <person name="Brescovit A.D."/>
            <person name="Santos A.J."/>
        </authorList>
    </citation>
    <scope>NUCLEOTIDE SEQUENCE</scope>
    <source>
        <tissue evidence="2">Shoot tissue taken approximately 20 cm above the soil surface</tissue>
    </source>
</reference>